<protein>
    <submittedName>
        <fullName evidence="1">Uncharacterized protein</fullName>
    </submittedName>
</protein>
<reference evidence="1 2" key="1">
    <citation type="submission" date="2016-03" db="EMBL/GenBank/DDBJ databases">
        <title>EvidentialGene: Evidence-directed Construction of Genes on Genomes.</title>
        <authorList>
            <person name="Gilbert D.G."/>
            <person name="Choi J.-H."/>
            <person name="Mockaitis K."/>
            <person name="Colbourne J."/>
            <person name="Pfrender M."/>
        </authorList>
    </citation>
    <scope>NUCLEOTIDE SEQUENCE [LARGE SCALE GENOMIC DNA]</scope>
    <source>
        <strain evidence="1 2">Xinb3</strain>
        <tissue evidence="1">Complete organism</tissue>
    </source>
</reference>
<comment type="caution">
    <text evidence="1">The sequence shown here is derived from an EMBL/GenBank/DDBJ whole genome shotgun (WGS) entry which is preliminary data.</text>
</comment>
<dbReference type="EMBL" id="LRGB01004584">
    <property type="protein sequence ID" value="KZS02357.1"/>
    <property type="molecule type" value="Genomic_DNA"/>
</dbReference>
<dbReference type="Proteomes" id="UP000076858">
    <property type="component" value="Unassembled WGS sequence"/>
</dbReference>
<organism evidence="1 2">
    <name type="scientific">Daphnia magna</name>
    <dbReference type="NCBI Taxonomy" id="35525"/>
    <lineage>
        <taxon>Eukaryota</taxon>
        <taxon>Metazoa</taxon>
        <taxon>Ecdysozoa</taxon>
        <taxon>Arthropoda</taxon>
        <taxon>Crustacea</taxon>
        <taxon>Branchiopoda</taxon>
        <taxon>Diplostraca</taxon>
        <taxon>Cladocera</taxon>
        <taxon>Anomopoda</taxon>
        <taxon>Daphniidae</taxon>
        <taxon>Daphnia</taxon>
    </lineage>
</organism>
<name>A0A164JHL5_9CRUS</name>
<accession>A0A164JHL5</accession>
<evidence type="ECO:0000313" key="1">
    <source>
        <dbReference type="EMBL" id="KZS02357.1"/>
    </source>
</evidence>
<keyword evidence="2" id="KW-1185">Reference proteome</keyword>
<proteinExistence type="predicted"/>
<sequence length="57" mass="6595">MLVIYAENNLLKCHFKKTLQSLNDLQKILWQLDDAIMQLDASSCYIWQHSHSGCGNN</sequence>
<evidence type="ECO:0000313" key="2">
    <source>
        <dbReference type="Proteomes" id="UP000076858"/>
    </source>
</evidence>
<dbReference type="AlphaFoldDB" id="A0A164JHL5"/>
<gene>
    <name evidence="1" type="ORF">APZ42_000632</name>
</gene>